<dbReference type="PANTHER" id="PTHR42954:SF1">
    <property type="entry name" value="FERROUS IRON TRANSPORTER FEOA DOMAIN-CONTAINING PROTEIN"/>
    <property type="match status" value="1"/>
</dbReference>
<keyword evidence="4" id="KW-1185">Reference proteome</keyword>
<dbReference type="PANTHER" id="PTHR42954">
    <property type="entry name" value="FE(2+) TRANSPORT PROTEIN A"/>
    <property type="match status" value="1"/>
</dbReference>
<reference evidence="3 4" key="1">
    <citation type="submission" date="2017-04" db="EMBL/GenBank/DDBJ databases">
        <authorList>
            <person name="Afonso C.L."/>
            <person name="Miller P.J."/>
            <person name="Scott M.A."/>
            <person name="Spackman E."/>
            <person name="Goraichik I."/>
            <person name="Dimitrov K.M."/>
            <person name="Suarez D.L."/>
            <person name="Swayne D.E."/>
        </authorList>
    </citation>
    <scope>NUCLEOTIDE SEQUENCE [LARGE SCALE GENOMIC DNA]</scope>
    <source>
        <strain evidence="3 4">N3/975</strain>
    </source>
</reference>
<protein>
    <submittedName>
        <fullName evidence="3">Ferrous iron transport protein A</fullName>
    </submittedName>
</protein>
<evidence type="ECO:0000313" key="3">
    <source>
        <dbReference type="EMBL" id="SMF64096.1"/>
    </source>
</evidence>
<accession>A0A1X7G549</accession>
<dbReference type="InterPro" id="IPR052713">
    <property type="entry name" value="FeoA"/>
</dbReference>
<dbReference type="InterPro" id="IPR007167">
    <property type="entry name" value="Fe-transptr_FeoA-like"/>
</dbReference>
<dbReference type="SMART" id="SM00899">
    <property type="entry name" value="FeoA"/>
    <property type="match status" value="1"/>
</dbReference>
<dbReference type="Proteomes" id="UP000192940">
    <property type="component" value="Chromosome I"/>
</dbReference>
<proteinExistence type="predicted"/>
<dbReference type="Gene3D" id="2.30.30.90">
    <property type="match status" value="1"/>
</dbReference>
<evidence type="ECO:0000259" key="2">
    <source>
        <dbReference type="SMART" id="SM00899"/>
    </source>
</evidence>
<feature type="domain" description="Ferrous iron transporter FeoA-like" evidence="2">
    <location>
        <begin position="1"/>
        <end position="74"/>
    </location>
</feature>
<dbReference type="AlphaFoldDB" id="A0A1X7G549"/>
<dbReference type="SUPFAM" id="SSF50037">
    <property type="entry name" value="C-terminal domain of transcriptional repressors"/>
    <property type="match status" value="1"/>
</dbReference>
<evidence type="ECO:0000256" key="1">
    <source>
        <dbReference type="ARBA" id="ARBA00023004"/>
    </source>
</evidence>
<keyword evidence="1" id="KW-0408">Iron</keyword>
<dbReference type="Pfam" id="PF04023">
    <property type="entry name" value="FeoA"/>
    <property type="match status" value="1"/>
</dbReference>
<organism evidence="3 4">
    <name type="scientific">Paenibacillus uliginis N3/975</name>
    <dbReference type="NCBI Taxonomy" id="1313296"/>
    <lineage>
        <taxon>Bacteria</taxon>
        <taxon>Bacillati</taxon>
        <taxon>Bacillota</taxon>
        <taxon>Bacilli</taxon>
        <taxon>Bacillales</taxon>
        <taxon>Paenibacillaceae</taxon>
        <taxon>Paenibacillus</taxon>
    </lineage>
</organism>
<dbReference type="InterPro" id="IPR008988">
    <property type="entry name" value="Transcriptional_repressor_C"/>
</dbReference>
<dbReference type="GO" id="GO:0046914">
    <property type="term" value="F:transition metal ion binding"/>
    <property type="evidence" value="ECO:0007669"/>
    <property type="project" value="InterPro"/>
</dbReference>
<dbReference type="InterPro" id="IPR038157">
    <property type="entry name" value="FeoA_core_dom"/>
</dbReference>
<sequence>MKLADININAPVTIVELGCSNQLVCRRLNDLGIVEGCQVCIKQRLPFGGPITLEADGQWIAIRRKEALQIVVEAV</sequence>
<evidence type="ECO:0000313" key="4">
    <source>
        <dbReference type="Proteomes" id="UP000192940"/>
    </source>
</evidence>
<name>A0A1X7G549_9BACL</name>
<gene>
    <name evidence="3" type="ORF">SAMN05661091_0033</name>
</gene>
<dbReference type="EMBL" id="LT840184">
    <property type="protein sequence ID" value="SMF64096.1"/>
    <property type="molecule type" value="Genomic_DNA"/>
</dbReference>
<dbReference type="STRING" id="1313296.SAMN05661091_0033"/>